<dbReference type="AlphaFoldDB" id="A0A7J6SHU4"/>
<accession>A0A7J6SHU4</accession>
<sequence length="138" mass="15517">YLTKGEAAMFADALPFVNVGFCNRRRFLARDNQSDKTGPCECQWLFFPREAFEAALQQCPAEHWHLSRLNPPRLAPDAEGFYYSFAHDVITDDPSYIHQKSAEQTALIRIQKFVRGALVGGEKASTETGSGRDCDCLL</sequence>
<organism evidence="1 2">
    <name type="scientific">Perkinsus olseni</name>
    <name type="common">Perkinsus atlanticus</name>
    <dbReference type="NCBI Taxonomy" id="32597"/>
    <lineage>
        <taxon>Eukaryota</taxon>
        <taxon>Sar</taxon>
        <taxon>Alveolata</taxon>
        <taxon>Perkinsozoa</taxon>
        <taxon>Perkinsea</taxon>
        <taxon>Perkinsida</taxon>
        <taxon>Perkinsidae</taxon>
        <taxon>Perkinsus</taxon>
    </lineage>
</organism>
<proteinExistence type="predicted"/>
<evidence type="ECO:0000313" key="2">
    <source>
        <dbReference type="Proteomes" id="UP000553632"/>
    </source>
</evidence>
<protein>
    <submittedName>
        <fullName evidence="1">Uncharacterized protein</fullName>
    </submittedName>
</protein>
<keyword evidence="2" id="KW-1185">Reference proteome</keyword>
<comment type="caution">
    <text evidence="1">The sequence shown here is derived from an EMBL/GenBank/DDBJ whole genome shotgun (WGS) entry which is preliminary data.</text>
</comment>
<name>A0A7J6SHU4_PEROL</name>
<dbReference type="Proteomes" id="UP000553632">
    <property type="component" value="Unassembled WGS sequence"/>
</dbReference>
<gene>
    <name evidence="1" type="ORF">FOZ63_021290</name>
</gene>
<reference evidence="1 2" key="1">
    <citation type="submission" date="2020-04" db="EMBL/GenBank/DDBJ databases">
        <title>Perkinsus olseni comparative genomics.</title>
        <authorList>
            <person name="Bogema D.R."/>
        </authorList>
    </citation>
    <scope>NUCLEOTIDE SEQUENCE [LARGE SCALE GENOMIC DNA]</scope>
    <source>
        <strain evidence="1 2">ATCC PRA-207</strain>
    </source>
</reference>
<dbReference type="EMBL" id="JABANO010018282">
    <property type="protein sequence ID" value="KAF4732102.1"/>
    <property type="molecule type" value="Genomic_DNA"/>
</dbReference>
<feature type="non-terminal residue" evidence="1">
    <location>
        <position position="1"/>
    </location>
</feature>
<evidence type="ECO:0000313" key="1">
    <source>
        <dbReference type="EMBL" id="KAF4732102.1"/>
    </source>
</evidence>